<evidence type="ECO:0000313" key="2">
    <source>
        <dbReference type="EMBL" id="MDA0179897.1"/>
    </source>
</evidence>
<feature type="domain" description="Glycosyl transferase family 1" evidence="1">
    <location>
        <begin position="381"/>
        <end position="442"/>
    </location>
</feature>
<protein>
    <submittedName>
        <fullName evidence="2">Glycosyltransferase</fullName>
        <ecNumber evidence="2">2.4.-.-</ecNumber>
    </submittedName>
</protein>
<comment type="caution">
    <text evidence="2">The sequence shown here is derived from an EMBL/GenBank/DDBJ whole genome shotgun (WGS) entry which is preliminary data.</text>
</comment>
<dbReference type="AlphaFoldDB" id="A0A9X3SDX6"/>
<keyword evidence="2" id="KW-0808">Transferase</keyword>
<dbReference type="Proteomes" id="UP001147653">
    <property type="component" value="Unassembled WGS sequence"/>
</dbReference>
<organism evidence="2 3">
    <name type="scientific">Solirubrobacter phytolaccae</name>
    <dbReference type="NCBI Taxonomy" id="1404360"/>
    <lineage>
        <taxon>Bacteria</taxon>
        <taxon>Bacillati</taxon>
        <taxon>Actinomycetota</taxon>
        <taxon>Thermoleophilia</taxon>
        <taxon>Solirubrobacterales</taxon>
        <taxon>Solirubrobacteraceae</taxon>
        <taxon>Solirubrobacter</taxon>
    </lineage>
</organism>
<dbReference type="Pfam" id="PF00534">
    <property type="entry name" value="Glycos_transf_1"/>
    <property type="match status" value="1"/>
</dbReference>
<evidence type="ECO:0000259" key="1">
    <source>
        <dbReference type="Pfam" id="PF00534"/>
    </source>
</evidence>
<dbReference type="GO" id="GO:0016757">
    <property type="term" value="F:glycosyltransferase activity"/>
    <property type="evidence" value="ECO:0007669"/>
    <property type="project" value="UniProtKB-KW"/>
</dbReference>
<name>A0A9X3SDX6_9ACTN</name>
<dbReference type="PANTHER" id="PTHR45947">
    <property type="entry name" value="SULFOQUINOVOSYL TRANSFERASE SQD2"/>
    <property type="match status" value="1"/>
</dbReference>
<dbReference type="Pfam" id="PF13692">
    <property type="entry name" value="Glyco_trans_1_4"/>
    <property type="match status" value="1"/>
</dbReference>
<evidence type="ECO:0000313" key="3">
    <source>
        <dbReference type="Proteomes" id="UP001147653"/>
    </source>
</evidence>
<keyword evidence="2" id="KW-0328">Glycosyltransferase</keyword>
<dbReference type="Gene3D" id="3.40.50.2000">
    <property type="entry name" value="Glycogen Phosphorylase B"/>
    <property type="match status" value="3"/>
</dbReference>
<proteinExistence type="predicted"/>
<dbReference type="RefSeq" id="WP_270024207.1">
    <property type="nucleotide sequence ID" value="NZ_JAPDDP010000008.1"/>
</dbReference>
<dbReference type="EC" id="2.4.-.-" evidence="2"/>
<dbReference type="SUPFAM" id="SSF53756">
    <property type="entry name" value="UDP-Glycosyltransferase/glycogen phosphorylase"/>
    <property type="match status" value="2"/>
</dbReference>
<reference evidence="2" key="1">
    <citation type="submission" date="2022-10" db="EMBL/GenBank/DDBJ databases">
        <title>The WGS of Solirubrobacter phytolaccae KCTC 29190.</title>
        <authorList>
            <person name="Jiang Z."/>
        </authorList>
    </citation>
    <scope>NUCLEOTIDE SEQUENCE</scope>
    <source>
        <strain evidence="2">KCTC 29190</strain>
    </source>
</reference>
<dbReference type="EMBL" id="JAPDDP010000008">
    <property type="protein sequence ID" value="MDA0179897.1"/>
    <property type="molecule type" value="Genomic_DNA"/>
</dbReference>
<sequence>MRVLIFHGYLLHGTGSNVYNAELGAALVRGGHELHLLSQERDPFSLPWVDAAGDWDAGALRVRVREREGVAAVRATVYRPDIGGVLPLYVADRYEGFDAKPFPQLSDAELDHYIASNVAAVREVVERARPDVALANHLVMAPLIFARALEDVPYAIKVHGSDLEYVVKPHPRFRPHAVEGAARAKAFLVGSRHTGQTLWDELDDPSVPPRTKLGPPGVDVERFTPRAVDLGVLRERLAAIAPAAATGSSFDRDTGEAVAALDAVEPGDRLIVFVGKLIASKGAELLLAAFPLVLAREPRARLLVVGFGAFRERLEAFVDELASGTVREVRGEDGRELPELAAFLAALDESAASAGPAGAGRPTSLPLSAAAYFEAAAAAAGRVGFAGRLDHDEVADLLPACEAMAVTSTFPEAFGMVAAEAAACGALPVVANHSGLGEVARTLRGAVPEEARGWLSFELGDSSVVELADALSGWLAAPDDLRERTRAAIVETTRARYSWEGVARTVIAAGRGELDGLPDPL</sequence>
<dbReference type="PANTHER" id="PTHR45947:SF3">
    <property type="entry name" value="SULFOQUINOVOSYL TRANSFERASE SQD2"/>
    <property type="match status" value="1"/>
</dbReference>
<dbReference type="InterPro" id="IPR001296">
    <property type="entry name" value="Glyco_trans_1"/>
</dbReference>
<keyword evidence="3" id="KW-1185">Reference proteome</keyword>
<dbReference type="InterPro" id="IPR050194">
    <property type="entry name" value="Glycosyltransferase_grp1"/>
</dbReference>
<accession>A0A9X3SDX6</accession>
<gene>
    <name evidence="2" type="ORF">OJ997_06290</name>
</gene>